<evidence type="ECO:0000313" key="1">
    <source>
        <dbReference type="EMBL" id="CAK7925706.1"/>
    </source>
</evidence>
<evidence type="ECO:0000313" key="2">
    <source>
        <dbReference type="Proteomes" id="UP001162060"/>
    </source>
</evidence>
<protein>
    <recommendedName>
        <fullName evidence="3">Polyketide synthase</fullName>
    </recommendedName>
</protein>
<dbReference type="EMBL" id="CAKLBY020000088">
    <property type="protein sequence ID" value="CAK7925706.1"/>
    <property type="molecule type" value="Genomic_DNA"/>
</dbReference>
<gene>
    <name evidence="1" type="ORF">PM001_LOCUS10856</name>
</gene>
<accession>A0AAV1TVK5</accession>
<reference evidence="1" key="1">
    <citation type="submission" date="2024-01" db="EMBL/GenBank/DDBJ databases">
        <authorList>
            <person name="Webb A."/>
        </authorList>
    </citation>
    <scope>NUCLEOTIDE SEQUENCE</scope>
    <source>
        <strain evidence="1">Pm1</strain>
    </source>
</reference>
<comment type="caution">
    <text evidence="1">The sequence shown here is derived from an EMBL/GenBank/DDBJ whole genome shotgun (WGS) entry which is preliminary data.</text>
</comment>
<proteinExistence type="predicted"/>
<dbReference type="Proteomes" id="UP001162060">
    <property type="component" value="Unassembled WGS sequence"/>
</dbReference>
<sequence>MEYLGSGFEAIGGTHRRLCVRSKLVVELNPRVSRTCEDAGTEADRLLCLQIVAACCRLTYSAVRASSSVHTATCSERGCRHIETAKLCRSPGRSHDQIDGELHHSNFHYVRGLRISWSLLAVAAACSSCALPFMHVASYLLLAMRLASRDGITGTTLAIVDTATLTCTTSNCSSRQVVVTNSSHVPWCQHGSDGMWMWKAFTACTKAVVASVHTQRAQ</sequence>
<evidence type="ECO:0008006" key="3">
    <source>
        <dbReference type="Google" id="ProtNLM"/>
    </source>
</evidence>
<name>A0AAV1TVK5_9STRA</name>
<organism evidence="1 2">
    <name type="scientific">Peronospora matthiolae</name>
    <dbReference type="NCBI Taxonomy" id="2874970"/>
    <lineage>
        <taxon>Eukaryota</taxon>
        <taxon>Sar</taxon>
        <taxon>Stramenopiles</taxon>
        <taxon>Oomycota</taxon>
        <taxon>Peronosporomycetes</taxon>
        <taxon>Peronosporales</taxon>
        <taxon>Peronosporaceae</taxon>
        <taxon>Peronospora</taxon>
    </lineage>
</organism>
<dbReference type="AlphaFoldDB" id="A0AAV1TVK5"/>